<dbReference type="OrthoDB" id="5242431at2"/>
<reference evidence="6 7" key="1">
    <citation type="submission" date="2019-10" db="EMBL/GenBank/DDBJ databases">
        <title>Nonomuraea sp. nov., isolated from Phyllanthus amarus.</title>
        <authorList>
            <person name="Klykleung N."/>
            <person name="Tanasupawat S."/>
        </authorList>
    </citation>
    <scope>NUCLEOTIDE SEQUENCE [LARGE SCALE GENOMIC DNA]</scope>
    <source>
        <strain evidence="6 7">PA1-10</strain>
    </source>
</reference>
<dbReference type="Gene3D" id="1.10.10.1320">
    <property type="entry name" value="Anti-sigma factor, zinc-finger domain"/>
    <property type="match status" value="1"/>
</dbReference>
<feature type="transmembrane region" description="Helical" evidence="4">
    <location>
        <begin position="86"/>
        <end position="107"/>
    </location>
</feature>
<keyword evidence="7" id="KW-1185">Reference proteome</keyword>
<evidence type="ECO:0000256" key="2">
    <source>
        <dbReference type="ARBA" id="ARBA00023163"/>
    </source>
</evidence>
<dbReference type="InterPro" id="IPR027383">
    <property type="entry name" value="Znf_put"/>
</dbReference>
<keyword evidence="4" id="KW-0812">Transmembrane</keyword>
<gene>
    <name evidence="6" type="ORF">FH608_042400</name>
</gene>
<name>A0A5C4VG18_9ACTN</name>
<dbReference type="Pfam" id="PF13490">
    <property type="entry name" value="zf-HC2"/>
    <property type="match status" value="1"/>
</dbReference>
<evidence type="ECO:0000259" key="5">
    <source>
        <dbReference type="Pfam" id="PF13490"/>
    </source>
</evidence>
<comment type="caution">
    <text evidence="6">The sequence shown here is derived from an EMBL/GenBank/DDBJ whole genome shotgun (WGS) entry which is preliminary data.</text>
</comment>
<sequence length="268" mass="28245">MMTCEEVRLALGAHALGALDPEEALEVDQHLATCDECGAELLDLEGVASFLGKVSERDVQLVASPPRRVLDRLLNDRARRTRRGRLLLVAAASVAALAIGGSVLTAVTGGVRQEQSAAAPAMATPSPRTMADAPQEGQQRALSKEAEPSASAFSTMAPRKEPSKAVQGREFAGRNAGRSATISAYPGDGGGTELTVRVGGVPVGTTCRLRVLAADGRRDLTESWVIDSGTYRDNTVFKRETSLPMSAIARFDVVDQAGRVLVRVPVGK</sequence>
<evidence type="ECO:0000256" key="4">
    <source>
        <dbReference type="SAM" id="Phobius"/>
    </source>
</evidence>
<dbReference type="Proteomes" id="UP000312512">
    <property type="component" value="Unassembled WGS sequence"/>
</dbReference>
<evidence type="ECO:0000256" key="1">
    <source>
        <dbReference type="ARBA" id="ARBA00023015"/>
    </source>
</evidence>
<protein>
    <recommendedName>
        <fullName evidence="5">Putative zinc-finger domain-containing protein</fullName>
    </recommendedName>
</protein>
<evidence type="ECO:0000313" key="7">
    <source>
        <dbReference type="Proteomes" id="UP000312512"/>
    </source>
</evidence>
<feature type="compositionally biased region" description="Low complexity" evidence="3">
    <location>
        <begin position="117"/>
        <end position="131"/>
    </location>
</feature>
<accession>A0A5C4VG18</accession>
<evidence type="ECO:0000256" key="3">
    <source>
        <dbReference type="SAM" id="MobiDB-lite"/>
    </source>
</evidence>
<keyword evidence="2" id="KW-0804">Transcription</keyword>
<dbReference type="RefSeq" id="WP_139636516.1">
    <property type="nucleotide sequence ID" value="NZ_VDLX02000023.1"/>
</dbReference>
<keyword evidence="4" id="KW-1133">Transmembrane helix</keyword>
<keyword evidence="4" id="KW-0472">Membrane</keyword>
<dbReference type="AlphaFoldDB" id="A0A5C4VG18"/>
<proteinExistence type="predicted"/>
<keyword evidence="1" id="KW-0805">Transcription regulation</keyword>
<dbReference type="InterPro" id="IPR041916">
    <property type="entry name" value="Anti_sigma_zinc_sf"/>
</dbReference>
<dbReference type="EMBL" id="VDLX02000023">
    <property type="protein sequence ID" value="KAB8188739.1"/>
    <property type="molecule type" value="Genomic_DNA"/>
</dbReference>
<feature type="region of interest" description="Disordered" evidence="3">
    <location>
        <begin position="117"/>
        <end position="171"/>
    </location>
</feature>
<feature type="domain" description="Putative zinc-finger" evidence="5">
    <location>
        <begin position="4"/>
        <end position="37"/>
    </location>
</feature>
<evidence type="ECO:0000313" key="6">
    <source>
        <dbReference type="EMBL" id="KAB8188739.1"/>
    </source>
</evidence>
<organism evidence="6 7">
    <name type="scientific">Nonomuraea phyllanthi</name>
    <dbReference type="NCBI Taxonomy" id="2219224"/>
    <lineage>
        <taxon>Bacteria</taxon>
        <taxon>Bacillati</taxon>
        <taxon>Actinomycetota</taxon>
        <taxon>Actinomycetes</taxon>
        <taxon>Streptosporangiales</taxon>
        <taxon>Streptosporangiaceae</taxon>
        <taxon>Nonomuraea</taxon>
    </lineage>
</organism>